<comment type="caution">
    <text evidence="2">The sequence shown here is derived from an EMBL/GenBank/DDBJ whole genome shotgun (WGS) entry which is preliminary data.</text>
</comment>
<reference evidence="2" key="1">
    <citation type="journal article" date="2020" name="G3 (Bethesda)">
        <title>High-Quality Assemblies for Three Invasive Social Wasps from the &lt;i&gt;Vespula&lt;/i&gt; Genus.</title>
        <authorList>
            <person name="Harrop T.W.R."/>
            <person name="Guhlin J."/>
            <person name="McLaughlin G.M."/>
            <person name="Permina E."/>
            <person name="Stockwell P."/>
            <person name="Gilligan J."/>
            <person name="Le Lec M.F."/>
            <person name="Gruber M.A.M."/>
            <person name="Quinn O."/>
            <person name="Lovegrove M."/>
            <person name="Duncan E.J."/>
            <person name="Remnant E.J."/>
            <person name="Van Eeckhoven J."/>
            <person name="Graham B."/>
            <person name="Knapp R.A."/>
            <person name="Langford K.W."/>
            <person name="Kronenberg Z."/>
            <person name="Press M.O."/>
            <person name="Eacker S.M."/>
            <person name="Wilson-Rankin E.E."/>
            <person name="Purcell J."/>
            <person name="Lester P.J."/>
            <person name="Dearden P.K."/>
        </authorList>
    </citation>
    <scope>NUCLEOTIDE SEQUENCE</scope>
    <source>
        <strain evidence="2">Volc-1</strain>
    </source>
</reference>
<keyword evidence="3" id="KW-1185">Reference proteome</keyword>
<accession>A0A834P4J3</accession>
<dbReference type="Proteomes" id="UP000600918">
    <property type="component" value="Unassembled WGS sequence"/>
</dbReference>
<name>A0A834P4J3_VESPE</name>
<organism evidence="2 3">
    <name type="scientific">Vespula pensylvanica</name>
    <name type="common">Western yellow jacket</name>
    <name type="synonym">Wasp</name>
    <dbReference type="NCBI Taxonomy" id="30213"/>
    <lineage>
        <taxon>Eukaryota</taxon>
        <taxon>Metazoa</taxon>
        <taxon>Ecdysozoa</taxon>
        <taxon>Arthropoda</taxon>
        <taxon>Hexapoda</taxon>
        <taxon>Insecta</taxon>
        <taxon>Pterygota</taxon>
        <taxon>Neoptera</taxon>
        <taxon>Endopterygota</taxon>
        <taxon>Hymenoptera</taxon>
        <taxon>Apocrita</taxon>
        <taxon>Aculeata</taxon>
        <taxon>Vespoidea</taxon>
        <taxon>Vespidae</taxon>
        <taxon>Vespinae</taxon>
        <taxon>Vespula</taxon>
    </lineage>
</organism>
<protein>
    <submittedName>
        <fullName evidence="2">Uncharacterized protein</fullName>
    </submittedName>
</protein>
<evidence type="ECO:0000256" key="1">
    <source>
        <dbReference type="SAM" id="MobiDB-lite"/>
    </source>
</evidence>
<feature type="region of interest" description="Disordered" evidence="1">
    <location>
        <begin position="108"/>
        <end position="131"/>
    </location>
</feature>
<dbReference type="EMBL" id="JACSDY010000005">
    <property type="protein sequence ID" value="KAF7427674.1"/>
    <property type="molecule type" value="Genomic_DNA"/>
</dbReference>
<dbReference type="AlphaFoldDB" id="A0A834P4J3"/>
<gene>
    <name evidence="2" type="ORF">H0235_007368</name>
</gene>
<evidence type="ECO:0000313" key="3">
    <source>
        <dbReference type="Proteomes" id="UP000600918"/>
    </source>
</evidence>
<sequence>MAEQAARNYTVSKAFDRRYTKLYGLCGPIDANQPDSVAYNSHRTDCVSLFGRETTERHKHIQVHKRRVSLKSKPLSYRAEKRAMTFINAILSLKVEHYTRIIVLTNDDTPSSSSWSQLCPNPGSGSWSRRP</sequence>
<evidence type="ECO:0000313" key="2">
    <source>
        <dbReference type="EMBL" id="KAF7427674.1"/>
    </source>
</evidence>
<proteinExistence type="predicted"/>